<gene>
    <name evidence="2" type="ORF">E4U43_008225</name>
</gene>
<keyword evidence="3" id="KW-1185">Reference proteome</keyword>
<comment type="caution">
    <text evidence="2">The sequence shown here is derived from an EMBL/GenBank/DDBJ whole genome shotgun (WGS) entry which is preliminary data.</text>
</comment>
<feature type="region of interest" description="Disordered" evidence="1">
    <location>
        <begin position="1"/>
        <end position="23"/>
    </location>
</feature>
<name>A0A9P7NB88_9HYPO</name>
<sequence length="89" mass="9948">MKLSPSGTKSHRPSEDQDQFISGQGICKMTRYPAERRSWNQKNGATTTAHVDGISLDLLMASLHHGWAISRGLIGWFGDQRALFSMLLF</sequence>
<accession>A0A9P7NB88</accession>
<organism evidence="2 3">
    <name type="scientific">Claviceps pusilla</name>
    <dbReference type="NCBI Taxonomy" id="123648"/>
    <lineage>
        <taxon>Eukaryota</taxon>
        <taxon>Fungi</taxon>
        <taxon>Dikarya</taxon>
        <taxon>Ascomycota</taxon>
        <taxon>Pezizomycotina</taxon>
        <taxon>Sordariomycetes</taxon>
        <taxon>Hypocreomycetidae</taxon>
        <taxon>Hypocreales</taxon>
        <taxon>Clavicipitaceae</taxon>
        <taxon>Claviceps</taxon>
    </lineage>
</organism>
<proteinExistence type="predicted"/>
<evidence type="ECO:0000313" key="2">
    <source>
        <dbReference type="EMBL" id="KAG6011594.1"/>
    </source>
</evidence>
<dbReference type="Proteomes" id="UP000748025">
    <property type="component" value="Unassembled WGS sequence"/>
</dbReference>
<dbReference type="EMBL" id="SRPW01000857">
    <property type="protein sequence ID" value="KAG6011594.1"/>
    <property type="molecule type" value="Genomic_DNA"/>
</dbReference>
<dbReference type="AlphaFoldDB" id="A0A9P7NB88"/>
<protein>
    <submittedName>
        <fullName evidence="2">Uncharacterized protein</fullName>
    </submittedName>
</protein>
<reference evidence="2" key="1">
    <citation type="journal article" date="2020" name="bioRxiv">
        <title>Whole genome comparisons of ergot fungi reveals the divergence and evolution of species within the genus Claviceps are the result of varying mechanisms driving genome evolution and host range expansion.</title>
        <authorList>
            <person name="Wyka S.A."/>
            <person name="Mondo S.J."/>
            <person name="Liu M."/>
            <person name="Dettman J."/>
            <person name="Nalam V."/>
            <person name="Broders K.D."/>
        </authorList>
    </citation>
    <scope>NUCLEOTIDE SEQUENCE</scope>
    <source>
        <strain evidence="2">CCC 602</strain>
    </source>
</reference>
<evidence type="ECO:0000256" key="1">
    <source>
        <dbReference type="SAM" id="MobiDB-lite"/>
    </source>
</evidence>
<evidence type="ECO:0000313" key="3">
    <source>
        <dbReference type="Proteomes" id="UP000748025"/>
    </source>
</evidence>